<dbReference type="EMBL" id="BMAT01003464">
    <property type="protein sequence ID" value="GFS26190.1"/>
    <property type="molecule type" value="Genomic_DNA"/>
</dbReference>
<dbReference type="PANTHER" id="PTHR18916">
    <property type="entry name" value="DYNACTIN 1-RELATED MICROTUBULE-BINDING"/>
    <property type="match status" value="1"/>
</dbReference>
<evidence type="ECO:0000313" key="3">
    <source>
        <dbReference type="EMBL" id="GFS26190.1"/>
    </source>
</evidence>
<reference evidence="3 4" key="1">
    <citation type="journal article" date="2021" name="Elife">
        <title>Chloroplast acquisition without the gene transfer in kleptoplastic sea slugs, Plakobranchus ocellatus.</title>
        <authorList>
            <person name="Maeda T."/>
            <person name="Takahashi S."/>
            <person name="Yoshida T."/>
            <person name="Shimamura S."/>
            <person name="Takaki Y."/>
            <person name="Nagai Y."/>
            <person name="Toyoda A."/>
            <person name="Suzuki Y."/>
            <person name="Arimoto A."/>
            <person name="Ishii H."/>
            <person name="Satoh N."/>
            <person name="Nishiyama T."/>
            <person name="Hasebe M."/>
            <person name="Maruyama T."/>
            <person name="Minagawa J."/>
            <person name="Obokata J."/>
            <person name="Shigenobu S."/>
        </authorList>
    </citation>
    <scope>NUCLEOTIDE SEQUENCE [LARGE SCALE GENOMIC DNA]</scope>
</reference>
<keyword evidence="4" id="KW-1185">Reference proteome</keyword>
<feature type="compositionally biased region" description="Low complexity" evidence="1">
    <location>
        <begin position="274"/>
        <end position="286"/>
    </location>
</feature>
<evidence type="ECO:0000256" key="1">
    <source>
        <dbReference type="SAM" id="MobiDB-lite"/>
    </source>
</evidence>
<sequence length="509" mass="53432">MTGNAATPKSLLSPLSAAGKVLVKPMRTLLEEQQSRPLMDGHQATQDEEDEETEDEDFDAEGHHHHGDNTTAPSREHNRSLDDSDEGGQEMGIHQGEAGGYHGAGGSNLKQAGAPLMTPSSTTDSLTDTHGKGYTPSMTSSGYGSQAVSTLTLSSEDSASIKSIEEQPGVTAGGDLQPQQKLTSTEHSADSEELDGSDHYSENAMEELERLEQNDDDEIDCGDKQAKLLSSSPAVGKVHVQNTSSPSPSPVPHLPPAPVKSVVAITPKNKGGKSASSSLSPSSSVSEVNHTAAKKSSLGNSGRRKGSGVRPRPMSMVVSPQAEMLTRAWQEDSDGCPGSSEEHLGGNNEDAMSECSFGSRADLDRLLDGPVPAWVQPGQPASVASSRGGPPKSGLIRFVGPVEFASGTWVGMELDLPEGKNDGSVKGVRYFQCQPRHGVFVRPDKLIWMDVKKRRNSRKGGDSSLAKEAANRRSLPGLGGSLTNLSGGMGAPGSGGYMRGTTSSSLKKK</sequence>
<feature type="domain" description="CAP-Gly" evidence="2">
    <location>
        <begin position="400"/>
        <end position="442"/>
    </location>
</feature>
<feature type="region of interest" description="Disordered" evidence="1">
    <location>
        <begin position="453"/>
        <end position="509"/>
    </location>
</feature>
<dbReference type="Gene3D" id="2.30.30.190">
    <property type="entry name" value="CAP Gly-rich-like domain"/>
    <property type="match status" value="1"/>
</dbReference>
<dbReference type="AlphaFoldDB" id="A0AAV4JUU8"/>
<dbReference type="Pfam" id="PF01302">
    <property type="entry name" value="CAP_GLY"/>
    <property type="match status" value="1"/>
</dbReference>
<dbReference type="Proteomes" id="UP000762676">
    <property type="component" value="Unassembled WGS sequence"/>
</dbReference>
<feature type="compositionally biased region" description="Gly residues" evidence="1">
    <location>
        <begin position="487"/>
        <end position="498"/>
    </location>
</feature>
<evidence type="ECO:0000259" key="2">
    <source>
        <dbReference type="PROSITE" id="PS50245"/>
    </source>
</evidence>
<feature type="compositionally biased region" description="Low complexity" evidence="1">
    <location>
        <begin position="115"/>
        <end position="128"/>
    </location>
</feature>
<dbReference type="SMART" id="SM01052">
    <property type="entry name" value="CAP_GLY"/>
    <property type="match status" value="1"/>
</dbReference>
<dbReference type="SUPFAM" id="SSF74924">
    <property type="entry name" value="Cap-Gly domain"/>
    <property type="match status" value="1"/>
</dbReference>
<feature type="compositionally biased region" description="Polar residues" evidence="1">
    <location>
        <begin position="177"/>
        <end position="186"/>
    </location>
</feature>
<feature type="compositionally biased region" description="Acidic residues" evidence="1">
    <location>
        <begin position="46"/>
        <end position="59"/>
    </location>
</feature>
<feature type="compositionally biased region" description="Pro residues" evidence="1">
    <location>
        <begin position="247"/>
        <end position="258"/>
    </location>
</feature>
<organism evidence="3 4">
    <name type="scientific">Elysia marginata</name>
    <dbReference type="NCBI Taxonomy" id="1093978"/>
    <lineage>
        <taxon>Eukaryota</taxon>
        <taxon>Metazoa</taxon>
        <taxon>Spiralia</taxon>
        <taxon>Lophotrochozoa</taxon>
        <taxon>Mollusca</taxon>
        <taxon>Gastropoda</taxon>
        <taxon>Heterobranchia</taxon>
        <taxon>Euthyneura</taxon>
        <taxon>Panpulmonata</taxon>
        <taxon>Sacoglossa</taxon>
        <taxon>Placobranchoidea</taxon>
        <taxon>Plakobranchidae</taxon>
        <taxon>Elysia</taxon>
    </lineage>
</organism>
<dbReference type="InterPro" id="IPR000938">
    <property type="entry name" value="CAP-Gly_domain"/>
</dbReference>
<evidence type="ECO:0000313" key="4">
    <source>
        <dbReference type="Proteomes" id="UP000762676"/>
    </source>
</evidence>
<dbReference type="PROSITE" id="PS50245">
    <property type="entry name" value="CAP_GLY_2"/>
    <property type="match status" value="1"/>
</dbReference>
<gene>
    <name evidence="3" type="ORF">ElyMa_001709800</name>
</gene>
<accession>A0AAV4JUU8</accession>
<comment type="caution">
    <text evidence="3">The sequence shown here is derived from an EMBL/GenBank/DDBJ whole genome shotgun (WGS) entry which is preliminary data.</text>
</comment>
<dbReference type="PROSITE" id="PS00845">
    <property type="entry name" value="CAP_GLY_1"/>
    <property type="match status" value="1"/>
</dbReference>
<protein>
    <submittedName>
        <fullName evidence="3">Kinesin-like protein KIF13A</fullName>
    </submittedName>
</protein>
<name>A0AAV4JUU8_9GAST</name>
<feature type="region of interest" description="Disordered" evidence="1">
    <location>
        <begin position="26"/>
        <end position="351"/>
    </location>
</feature>
<feature type="compositionally biased region" description="Polar residues" evidence="1">
    <location>
        <begin position="136"/>
        <end position="161"/>
    </location>
</feature>
<proteinExistence type="predicted"/>
<dbReference type="InterPro" id="IPR036859">
    <property type="entry name" value="CAP-Gly_dom_sf"/>
</dbReference>
<feature type="compositionally biased region" description="Basic and acidic residues" evidence="1">
    <location>
        <begin position="196"/>
        <end position="213"/>
    </location>
</feature>
<feature type="compositionally biased region" description="Gly residues" evidence="1">
    <location>
        <begin position="97"/>
        <end position="106"/>
    </location>
</feature>